<dbReference type="PANTHER" id="PTHR45942">
    <property type="entry name" value="PROTEIN PHOSPATASE 3 REGULATORY SUBUNIT B ALPHA ISOFORM TYPE 1"/>
    <property type="match status" value="1"/>
</dbReference>
<gene>
    <name evidence="4" type="ORF">Ssi02_03930</name>
</gene>
<evidence type="ECO:0000256" key="1">
    <source>
        <dbReference type="ARBA" id="ARBA00022723"/>
    </source>
</evidence>
<dbReference type="SUPFAM" id="SSF47473">
    <property type="entry name" value="EF-hand"/>
    <property type="match status" value="1"/>
</dbReference>
<dbReference type="InterPro" id="IPR018247">
    <property type="entry name" value="EF_Hand_1_Ca_BS"/>
</dbReference>
<evidence type="ECO:0000313" key="4">
    <source>
        <dbReference type="EMBL" id="GII90162.1"/>
    </source>
</evidence>
<dbReference type="InterPro" id="IPR002048">
    <property type="entry name" value="EF_hand_dom"/>
</dbReference>
<dbReference type="InterPro" id="IPR011992">
    <property type="entry name" value="EF-hand-dom_pair"/>
</dbReference>
<keyword evidence="5" id="KW-1185">Reference proteome</keyword>
<proteinExistence type="predicted"/>
<dbReference type="Proteomes" id="UP000606172">
    <property type="component" value="Unassembled WGS sequence"/>
</dbReference>
<evidence type="ECO:0000256" key="2">
    <source>
        <dbReference type="ARBA" id="ARBA00022737"/>
    </source>
</evidence>
<dbReference type="Pfam" id="PF13202">
    <property type="entry name" value="EF-hand_5"/>
    <property type="match status" value="1"/>
</dbReference>
<accession>A0A919RAY0</accession>
<dbReference type="GO" id="GO:0005509">
    <property type="term" value="F:calcium ion binding"/>
    <property type="evidence" value="ECO:0007669"/>
    <property type="project" value="InterPro"/>
</dbReference>
<protein>
    <submittedName>
        <fullName evidence="4">Calcium-binding protein</fullName>
    </submittedName>
</protein>
<dbReference type="EMBL" id="BOOW01000005">
    <property type="protein sequence ID" value="GII90162.1"/>
    <property type="molecule type" value="Genomic_DNA"/>
</dbReference>
<dbReference type="AlphaFoldDB" id="A0A919RAY0"/>
<dbReference type="Gene3D" id="1.10.238.10">
    <property type="entry name" value="EF-hand"/>
    <property type="match status" value="1"/>
</dbReference>
<dbReference type="RefSeq" id="WP_204020396.1">
    <property type="nucleotide sequence ID" value="NZ_BOOW01000005.1"/>
</dbReference>
<reference evidence="4" key="1">
    <citation type="submission" date="2021-01" db="EMBL/GenBank/DDBJ databases">
        <title>Whole genome shotgun sequence of Sinosporangium siamense NBRC 109515.</title>
        <authorList>
            <person name="Komaki H."/>
            <person name="Tamura T."/>
        </authorList>
    </citation>
    <scope>NUCLEOTIDE SEQUENCE</scope>
    <source>
        <strain evidence="4">NBRC 109515</strain>
    </source>
</reference>
<keyword evidence="1" id="KW-0479">Metal-binding</keyword>
<organism evidence="4 5">
    <name type="scientific">Sinosporangium siamense</name>
    <dbReference type="NCBI Taxonomy" id="1367973"/>
    <lineage>
        <taxon>Bacteria</taxon>
        <taxon>Bacillati</taxon>
        <taxon>Actinomycetota</taxon>
        <taxon>Actinomycetes</taxon>
        <taxon>Streptosporangiales</taxon>
        <taxon>Streptosporangiaceae</taxon>
        <taxon>Sinosporangium</taxon>
    </lineage>
</organism>
<feature type="domain" description="EF-hand" evidence="3">
    <location>
        <begin position="5"/>
        <end position="40"/>
    </location>
</feature>
<dbReference type="CDD" id="cd00051">
    <property type="entry name" value="EFh"/>
    <property type="match status" value="1"/>
</dbReference>
<dbReference type="PROSITE" id="PS00018">
    <property type="entry name" value="EF_HAND_1"/>
    <property type="match status" value="2"/>
</dbReference>
<evidence type="ECO:0000259" key="3">
    <source>
        <dbReference type="PROSITE" id="PS50222"/>
    </source>
</evidence>
<comment type="caution">
    <text evidence="4">The sequence shown here is derived from an EMBL/GenBank/DDBJ whole genome shotgun (WGS) entry which is preliminary data.</text>
</comment>
<sequence length="181" mass="19972">MLTDLQTRKFNRLFDFLDADGNGVIEVADYLRFADLSGDDLTALPGSTAGQPLRESLSPLWERAIAPLDASGAGTVERDVFIKAMQQLITQADLFDDVLVPIADLFFTLLDLDDDGSVTQREYTQAMSLFGLPVADIDAFFTHADTDGDGRLTRDEFQVLVREFYFSDNPTDIGNVLLGPI</sequence>
<dbReference type="SMART" id="SM00054">
    <property type="entry name" value="EFh"/>
    <property type="match status" value="4"/>
</dbReference>
<name>A0A919RAY0_9ACTN</name>
<feature type="domain" description="EF-hand" evidence="3">
    <location>
        <begin position="132"/>
        <end position="167"/>
    </location>
</feature>
<evidence type="ECO:0000313" key="5">
    <source>
        <dbReference type="Proteomes" id="UP000606172"/>
    </source>
</evidence>
<dbReference type="Pfam" id="PF13499">
    <property type="entry name" value="EF-hand_7"/>
    <property type="match status" value="1"/>
</dbReference>
<dbReference type="PROSITE" id="PS50222">
    <property type="entry name" value="EF_HAND_2"/>
    <property type="match status" value="2"/>
</dbReference>
<keyword evidence="2" id="KW-0677">Repeat</keyword>